<dbReference type="CDD" id="cd03146">
    <property type="entry name" value="GAT1_Peptidase_E"/>
    <property type="match status" value="1"/>
</dbReference>
<keyword evidence="4" id="KW-0720">Serine protease</keyword>
<dbReference type="InterPro" id="IPR029062">
    <property type="entry name" value="Class_I_gatase-like"/>
</dbReference>
<evidence type="ECO:0000256" key="2">
    <source>
        <dbReference type="ARBA" id="ARBA00022670"/>
    </source>
</evidence>
<dbReference type="PANTHER" id="PTHR20842">
    <property type="entry name" value="PROTEASE S51 ALPHA-ASPARTYL DIPEPTIDASE"/>
    <property type="match status" value="1"/>
</dbReference>
<dbReference type="Gene3D" id="3.40.50.880">
    <property type="match status" value="1"/>
</dbReference>
<protein>
    <submittedName>
        <fullName evidence="5">Dipeptidase PepE</fullName>
    </submittedName>
</protein>
<evidence type="ECO:0000256" key="4">
    <source>
        <dbReference type="ARBA" id="ARBA00022825"/>
    </source>
</evidence>
<name>A0ABP3WP28_9ALTE</name>
<accession>A0ABP3WP28</accession>
<proteinExistence type="inferred from homology"/>
<evidence type="ECO:0000313" key="5">
    <source>
        <dbReference type="EMBL" id="GAA0853306.1"/>
    </source>
</evidence>
<comment type="similarity">
    <text evidence="1">Belongs to the peptidase S51 family.</text>
</comment>
<dbReference type="Proteomes" id="UP001500359">
    <property type="component" value="Unassembled WGS sequence"/>
</dbReference>
<keyword evidence="6" id="KW-1185">Reference proteome</keyword>
<evidence type="ECO:0000256" key="1">
    <source>
        <dbReference type="ARBA" id="ARBA00006534"/>
    </source>
</evidence>
<comment type="caution">
    <text evidence="5">The sequence shown here is derived from an EMBL/GenBank/DDBJ whole genome shotgun (WGS) entry which is preliminary data.</text>
</comment>
<dbReference type="InterPro" id="IPR005320">
    <property type="entry name" value="Peptidase_S51"/>
</dbReference>
<evidence type="ECO:0000256" key="3">
    <source>
        <dbReference type="ARBA" id="ARBA00022801"/>
    </source>
</evidence>
<gene>
    <name evidence="5" type="primary">pepE</name>
    <name evidence="5" type="ORF">GCM10009114_05730</name>
</gene>
<dbReference type="SUPFAM" id="SSF52317">
    <property type="entry name" value="Class I glutamine amidotransferase-like"/>
    <property type="match status" value="1"/>
</dbReference>
<dbReference type="EMBL" id="BAAAFD010000001">
    <property type="protein sequence ID" value="GAA0853306.1"/>
    <property type="molecule type" value="Genomic_DNA"/>
</dbReference>
<reference evidence="6" key="1">
    <citation type="journal article" date="2019" name="Int. J. Syst. Evol. Microbiol.">
        <title>The Global Catalogue of Microorganisms (GCM) 10K type strain sequencing project: providing services to taxonomists for standard genome sequencing and annotation.</title>
        <authorList>
            <consortium name="The Broad Institute Genomics Platform"/>
            <consortium name="The Broad Institute Genome Sequencing Center for Infectious Disease"/>
            <person name="Wu L."/>
            <person name="Ma J."/>
        </authorList>
    </citation>
    <scope>NUCLEOTIDE SEQUENCE [LARGE SCALE GENOMIC DNA]</scope>
    <source>
        <strain evidence="6">JCM 15896</strain>
    </source>
</reference>
<dbReference type="NCBIfam" id="NF003642">
    <property type="entry name" value="PRK05282.1"/>
    <property type="match status" value="1"/>
</dbReference>
<sequence length="243" mass="26760">MEIEKKMSDKRILMLSSSRSHDEDYLEGAKHRILPFLDDIKSVLFVPYAGVTMSWDEYTDKVQQALPALNVTGIHTFADPIEAVQSADAILVGGGNTFNLLYQLQVQQILPAIQDVVQRGCPYIGWSAGSNICGLSIKTTNDMPIIEPQSFAAMGFLPIQLNPHYSDYQPPGHNGETRAQRITEFCVLNPTTPVVGIREGSALLYQNGILSLIGEHKAVVFLGKTVTEISKDDDLANLLTQQN</sequence>
<keyword evidence="2" id="KW-0645">Protease</keyword>
<keyword evidence="3" id="KW-0378">Hydrolase</keyword>
<dbReference type="Pfam" id="PF03575">
    <property type="entry name" value="Peptidase_S51"/>
    <property type="match status" value="1"/>
</dbReference>
<organism evidence="5 6">
    <name type="scientific">Aliiglaciecola litoralis</name>
    <dbReference type="NCBI Taxonomy" id="582857"/>
    <lineage>
        <taxon>Bacteria</taxon>
        <taxon>Pseudomonadati</taxon>
        <taxon>Pseudomonadota</taxon>
        <taxon>Gammaproteobacteria</taxon>
        <taxon>Alteromonadales</taxon>
        <taxon>Alteromonadaceae</taxon>
        <taxon>Aliiglaciecola</taxon>
    </lineage>
</organism>
<evidence type="ECO:0000313" key="6">
    <source>
        <dbReference type="Proteomes" id="UP001500359"/>
    </source>
</evidence>
<dbReference type="PANTHER" id="PTHR20842:SF0">
    <property type="entry name" value="ALPHA-ASPARTYL DIPEPTIDASE"/>
    <property type="match status" value="1"/>
</dbReference>